<dbReference type="EMBL" id="BLXT01004931">
    <property type="protein sequence ID" value="GFO18171.1"/>
    <property type="molecule type" value="Genomic_DNA"/>
</dbReference>
<dbReference type="Proteomes" id="UP000735302">
    <property type="component" value="Unassembled WGS sequence"/>
</dbReference>
<gene>
    <name evidence="1" type="ORF">PoB_004467600</name>
</gene>
<accession>A0AAV4BCN3</accession>
<protein>
    <submittedName>
        <fullName evidence="1">Uncharacterized protein</fullName>
    </submittedName>
</protein>
<evidence type="ECO:0000313" key="2">
    <source>
        <dbReference type="Proteomes" id="UP000735302"/>
    </source>
</evidence>
<comment type="caution">
    <text evidence="1">The sequence shown here is derived from an EMBL/GenBank/DDBJ whole genome shotgun (WGS) entry which is preliminary data.</text>
</comment>
<evidence type="ECO:0000313" key="1">
    <source>
        <dbReference type="EMBL" id="GFO18171.1"/>
    </source>
</evidence>
<dbReference type="AlphaFoldDB" id="A0AAV4BCN3"/>
<sequence length="108" mass="11557">MEKELPTSGSGQSAFTVFGFRENRYNNFDTPLENAANVESFNATNSIAFPSRPTQKAKKNPSQIEDGAVVASVTHVLQITDLHLSVAEVAMGHFGLNSSCWPIGSKGG</sequence>
<proteinExistence type="predicted"/>
<reference evidence="1 2" key="1">
    <citation type="journal article" date="2021" name="Elife">
        <title>Chloroplast acquisition without the gene transfer in kleptoplastic sea slugs, Plakobranchus ocellatus.</title>
        <authorList>
            <person name="Maeda T."/>
            <person name="Takahashi S."/>
            <person name="Yoshida T."/>
            <person name="Shimamura S."/>
            <person name="Takaki Y."/>
            <person name="Nagai Y."/>
            <person name="Toyoda A."/>
            <person name="Suzuki Y."/>
            <person name="Arimoto A."/>
            <person name="Ishii H."/>
            <person name="Satoh N."/>
            <person name="Nishiyama T."/>
            <person name="Hasebe M."/>
            <person name="Maruyama T."/>
            <person name="Minagawa J."/>
            <person name="Obokata J."/>
            <person name="Shigenobu S."/>
        </authorList>
    </citation>
    <scope>NUCLEOTIDE SEQUENCE [LARGE SCALE GENOMIC DNA]</scope>
</reference>
<organism evidence="1 2">
    <name type="scientific">Plakobranchus ocellatus</name>
    <dbReference type="NCBI Taxonomy" id="259542"/>
    <lineage>
        <taxon>Eukaryota</taxon>
        <taxon>Metazoa</taxon>
        <taxon>Spiralia</taxon>
        <taxon>Lophotrochozoa</taxon>
        <taxon>Mollusca</taxon>
        <taxon>Gastropoda</taxon>
        <taxon>Heterobranchia</taxon>
        <taxon>Euthyneura</taxon>
        <taxon>Panpulmonata</taxon>
        <taxon>Sacoglossa</taxon>
        <taxon>Placobranchoidea</taxon>
        <taxon>Plakobranchidae</taxon>
        <taxon>Plakobranchus</taxon>
    </lineage>
</organism>
<name>A0AAV4BCN3_9GAST</name>
<keyword evidence="2" id="KW-1185">Reference proteome</keyword>